<dbReference type="AlphaFoldDB" id="A0A0A3JBI0"/>
<dbReference type="RefSeq" id="WP_036155001.1">
    <property type="nucleotide sequence ID" value="NZ_AVCX01000005.1"/>
</dbReference>
<name>A0A0A3JBI0_9BACI</name>
<dbReference type="eggNOG" id="ENOG502ZBZG">
    <property type="taxonomic scope" value="Bacteria"/>
</dbReference>
<protein>
    <recommendedName>
        <fullName evidence="1">DUF6434 domain-containing protein</fullName>
    </recommendedName>
</protein>
<dbReference type="STRING" id="1220589.CD32_12315"/>
<organism evidence="2 3">
    <name type="scientific">Lysinibacillus odysseyi 34hs-1 = NBRC 100172</name>
    <dbReference type="NCBI Taxonomy" id="1220589"/>
    <lineage>
        <taxon>Bacteria</taxon>
        <taxon>Bacillati</taxon>
        <taxon>Bacillota</taxon>
        <taxon>Bacilli</taxon>
        <taxon>Bacillales</taxon>
        <taxon>Bacillaceae</taxon>
        <taxon>Lysinibacillus</taxon>
    </lineage>
</organism>
<reference evidence="2 3" key="1">
    <citation type="submission" date="2014-02" db="EMBL/GenBank/DDBJ databases">
        <title>Draft genome sequence of Lysinibacillus odysseyi NBRC 100172.</title>
        <authorList>
            <person name="Zhang F."/>
            <person name="Wang G."/>
            <person name="Zhang L."/>
        </authorList>
    </citation>
    <scope>NUCLEOTIDE SEQUENCE [LARGE SCALE GENOMIC DNA]</scope>
    <source>
        <strain evidence="2 3">NBRC 100172</strain>
    </source>
</reference>
<comment type="caution">
    <text evidence="2">The sequence shown here is derived from an EMBL/GenBank/DDBJ whole genome shotgun (WGS) entry which is preliminary data.</text>
</comment>
<dbReference type="Proteomes" id="UP000030437">
    <property type="component" value="Unassembled WGS sequence"/>
</dbReference>
<keyword evidence="3" id="KW-1185">Reference proteome</keyword>
<dbReference type="Pfam" id="PF20026">
    <property type="entry name" value="DUF6434"/>
    <property type="match status" value="1"/>
</dbReference>
<sequence>MRPNLTKEINVEEFKNYYWLKEELQAFCREEEMSATGSKIELAERITHFLHTGEKLKPLRKKQTTRKKALSNEPLTLETVITENHRCSQQVRAFFTSIIPKFHFSTYIQQFFKENVGKTYQDVVTAWYEEMERKKDPSYKKSKLAPQFEYNQFTRDYFADPQNIGKSREDAISAWKTVKSLPGDNKYRP</sequence>
<dbReference type="EMBL" id="JPVP01000056">
    <property type="protein sequence ID" value="KGR84372.1"/>
    <property type="molecule type" value="Genomic_DNA"/>
</dbReference>
<evidence type="ECO:0000313" key="3">
    <source>
        <dbReference type="Proteomes" id="UP000030437"/>
    </source>
</evidence>
<dbReference type="InterPro" id="IPR045492">
    <property type="entry name" value="DUF6434"/>
</dbReference>
<proteinExistence type="predicted"/>
<accession>A0A0A3JBI0</accession>
<evidence type="ECO:0000259" key="1">
    <source>
        <dbReference type="Pfam" id="PF20026"/>
    </source>
</evidence>
<gene>
    <name evidence="2" type="ORF">CD32_12315</name>
</gene>
<evidence type="ECO:0000313" key="2">
    <source>
        <dbReference type="EMBL" id="KGR84372.1"/>
    </source>
</evidence>
<dbReference type="OrthoDB" id="9778090at2"/>
<feature type="domain" description="DUF6434" evidence="1">
    <location>
        <begin position="72"/>
        <end position="129"/>
    </location>
</feature>
<dbReference type="Pfam" id="PF18953">
    <property type="entry name" value="SAP_new25"/>
    <property type="match status" value="1"/>
</dbReference>